<keyword evidence="2" id="KW-1185">Reference proteome</keyword>
<evidence type="ECO:0000313" key="2">
    <source>
        <dbReference type="Proteomes" id="UP000245390"/>
    </source>
</evidence>
<organism evidence="1 2">
    <name type="scientific">Silicimonas algicola</name>
    <dbReference type="NCBI Taxonomy" id="1826607"/>
    <lineage>
        <taxon>Bacteria</taxon>
        <taxon>Pseudomonadati</taxon>
        <taxon>Pseudomonadota</taxon>
        <taxon>Alphaproteobacteria</taxon>
        <taxon>Rhodobacterales</taxon>
        <taxon>Paracoccaceae</taxon>
    </lineage>
</organism>
<dbReference type="RefSeq" id="WP_338143068.1">
    <property type="nucleotide sequence ID" value="NZ_CP034588.1"/>
</dbReference>
<dbReference type="EMBL" id="QGGV01000005">
    <property type="protein sequence ID" value="PWK56179.1"/>
    <property type="molecule type" value="Genomic_DNA"/>
</dbReference>
<name>A0A316G5H4_9RHOB</name>
<protein>
    <submittedName>
        <fullName evidence="1">Uncharacterized protein</fullName>
    </submittedName>
</protein>
<reference evidence="1 2" key="1">
    <citation type="submission" date="2018-05" db="EMBL/GenBank/DDBJ databases">
        <title>Genomic Encyclopedia of Type Strains, Phase IV (KMG-IV): sequencing the most valuable type-strain genomes for metagenomic binning, comparative biology and taxonomic classification.</title>
        <authorList>
            <person name="Goeker M."/>
        </authorList>
    </citation>
    <scope>NUCLEOTIDE SEQUENCE [LARGE SCALE GENOMIC DNA]</scope>
    <source>
        <strain evidence="1 2">DSM 103371</strain>
    </source>
</reference>
<sequence length="124" mass="13658">MTLTRMRLAEGVWEGLLSARAATVTPRLRIRHRDELVGEPETVAAPAGEGGGPRWLVRFRLPVDRLSDGVQTFVIEDAATGDALAHETVVAGEMLDDDLRAEVSLLRAELDLLKRAFRRHCSEG</sequence>
<evidence type="ECO:0000313" key="1">
    <source>
        <dbReference type="EMBL" id="PWK56179.1"/>
    </source>
</evidence>
<dbReference type="Proteomes" id="UP000245390">
    <property type="component" value="Unassembled WGS sequence"/>
</dbReference>
<dbReference type="AlphaFoldDB" id="A0A316G5H4"/>
<accession>A0A316G5H4</accession>
<gene>
    <name evidence="1" type="ORF">C8D95_105246</name>
</gene>
<comment type="caution">
    <text evidence="1">The sequence shown here is derived from an EMBL/GenBank/DDBJ whole genome shotgun (WGS) entry which is preliminary data.</text>
</comment>
<proteinExistence type="predicted"/>